<evidence type="ECO:0000256" key="1">
    <source>
        <dbReference type="ARBA" id="ARBA00001933"/>
    </source>
</evidence>
<dbReference type="InterPro" id="IPR015422">
    <property type="entry name" value="PyrdxlP-dep_Trfase_small"/>
</dbReference>
<dbReference type="Gene3D" id="3.40.640.10">
    <property type="entry name" value="Type I PLP-dependent aspartate aminotransferase-like (Major domain)"/>
    <property type="match status" value="1"/>
</dbReference>
<dbReference type="GO" id="GO:0008483">
    <property type="term" value="F:transaminase activity"/>
    <property type="evidence" value="ECO:0007669"/>
    <property type="project" value="UniProtKB-KW"/>
</dbReference>
<evidence type="ECO:0000313" key="5">
    <source>
        <dbReference type="Proteomes" id="UP001180825"/>
    </source>
</evidence>
<dbReference type="InterPro" id="IPR005814">
    <property type="entry name" value="Aminotrans_3"/>
</dbReference>
<organism evidence="4 5">
    <name type="scientific">Roseateles asaccharophilus</name>
    <dbReference type="NCBI Taxonomy" id="582607"/>
    <lineage>
        <taxon>Bacteria</taxon>
        <taxon>Pseudomonadati</taxon>
        <taxon>Pseudomonadota</taxon>
        <taxon>Betaproteobacteria</taxon>
        <taxon>Burkholderiales</taxon>
        <taxon>Sphaerotilaceae</taxon>
        <taxon>Roseateles</taxon>
    </lineage>
</organism>
<keyword evidence="2 3" id="KW-0663">Pyridoxal phosphate</keyword>
<evidence type="ECO:0000313" key="4">
    <source>
        <dbReference type="EMBL" id="MDR7333934.1"/>
    </source>
</evidence>
<dbReference type="PANTHER" id="PTHR43713">
    <property type="entry name" value="GLUTAMATE-1-SEMIALDEHYDE 2,1-AMINOMUTASE"/>
    <property type="match status" value="1"/>
</dbReference>
<dbReference type="RefSeq" id="WP_310330073.1">
    <property type="nucleotide sequence ID" value="NZ_JAVDXV010000006.1"/>
</dbReference>
<dbReference type="Proteomes" id="UP001180825">
    <property type="component" value="Unassembled WGS sequence"/>
</dbReference>
<comment type="similarity">
    <text evidence="3">Belongs to the class-III pyridoxal-phosphate-dependent aminotransferase family.</text>
</comment>
<evidence type="ECO:0000256" key="2">
    <source>
        <dbReference type="ARBA" id="ARBA00022898"/>
    </source>
</evidence>
<dbReference type="SUPFAM" id="SSF53383">
    <property type="entry name" value="PLP-dependent transferases"/>
    <property type="match status" value="1"/>
</dbReference>
<protein>
    <submittedName>
        <fullName evidence="4">Glutamate-1-semialdehyde aminotransferase</fullName>
    </submittedName>
</protein>
<gene>
    <name evidence="4" type="ORF">J2X21_003086</name>
</gene>
<dbReference type="InterPro" id="IPR015424">
    <property type="entry name" value="PyrdxlP-dep_Trfase"/>
</dbReference>
<evidence type="ECO:0000256" key="3">
    <source>
        <dbReference type="RuleBase" id="RU003560"/>
    </source>
</evidence>
<dbReference type="EMBL" id="JAVDXV010000006">
    <property type="protein sequence ID" value="MDR7333934.1"/>
    <property type="molecule type" value="Genomic_DNA"/>
</dbReference>
<name>A0ABU2A9Q0_9BURK</name>
<keyword evidence="4" id="KW-0808">Transferase</keyword>
<keyword evidence="4" id="KW-0032">Aminotransferase</keyword>
<comment type="caution">
    <text evidence="4">The sequence shown here is derived from an EMBL/GenBank/DDBJ whole genome shotgun (WGS) entry which is preliminary data.</text>
</comment>
<dbReference type="Gene3D" id="3.90.1150.10">
    <property type="entry name" value="Aspartate Aminotransferase, domain 1"/>
    <property type="match status" value="1"/>
</dbReference>
<sequence length="442" mass="48063">MLSLDELKTGRGPALYRQAKDLIPGGTQLLSKRPEMFAPDVWPSYYSKAKGCRVWDLDGREFIDMSIMAVGACILGYADDEIDDAVVTAIRSGVNSSLNCPEEVELAEALIALHPWAGMVRYARSGGEAMGMAVRIARAHTRRDTVLFSGYHGWNDWYLAANLGERDGLDGQLMPGLQPNGVPRGLTGTAIPFHFNDIDSLRDTIKGKEGQIAAIIIEPARGEEAPDDYLRKLREIANEIGAVLVFDEITSGYRMCAGGIHRRYGINPDIAVFAKSMANGYAMSAVLGTERVMQAAQTTFISSTNWTDRVGPAAALATLRKYRRERAEERLIALGNQTKAIWTAAAAKAGLSISVSGLPTLAAFGFQHPQAVALNTRFTVEMLQRGFLGFRQFKASLAHGDAEMAAYAQACDEVFARLAALPADALLDTPPHHAGFQRLTKE</sequence>
<keyword evidence="5" id="KW-1185">Reference proteome</keyword>
<comment type="cofactor">
    <cofactor evidence="1">
        <name>pyridoxal 5'-phosphate</name>
        <dbReference type="ChEBI" id="CHEBI:597326"/>
    </cofactor>
</comment>
<accession>A0ABU2A9Q0</accession>
<dbReference type="Pfam" id="PF00202">
    <property type="entry name" value="Aminotran_3"/>
    <property type="match status" value="1"/>
</dbReference>
<reference evidence="4 5" key="1">
    <citation type="submission" date="2023-07" db="EMBL/GenBank/DDBJ databases">
        <title>Sorghum-associated microbial communities from plants grown in Nebraska, USA.</title>
        <authorList>
            <person name="Schachtman D."/>
        </authorList>
    </citation>
    <scope>NUCLEOTIDE SEQUENCE [LARGE SCALE GENOMIC DNA]</scope>
    <source>
        <strain evidence="4 5">BE316</strain>
    </source>
</reference>
<proteinExistence type="inferred from homology"/>
<dbReference type="PANTHER" id="PTHR43713:SF3">
    <property type="entry name" value="GLUTAMATE-1-SEMIALDEHYDE 2,1-AMINOMUTASE 1, CHLOROPLASTIC-RELATED"/>
    <property type="match status" value="1"/>
</dbReference>
<dbReference type="InterPro" id="IPR015421">
    <property type="entry name" value="PyrdxlP-dep_Trfase_major"/>
</dbReference>